<evidence type="ECO:0000256" key="1">
    <source>
        <dbReference type="SAM" id="Coils"/>
    </source>
</evidence>
<dbReference type="Proteomes" id="UP001152797">
    <property type="component" value="Unassembled WGS sequence"/>
</dbReference>
<sequence length="606" mass="69153">MARIAQMQAAVDEAERKSVTSSPASSRIYVASSNSGNFAPGAPARRLPSACSLSWSEWGGCRQPDETPDRPPAGDPGHLGSDFVDLNEKRILLEELEREAKRQEEEVRLETLRVKEFEARQSDEAANVAEHGAELHEEQQKIEREHEALVKAYEEIKAKQLALDKRREQAKEENAGRAEAARASMEKERGEAERLKREEITRKVNAARLEMEKKAALEKEEAARRADAAARSEMEKRAALEKEEAARKEETARMEMETKAALEKEEAARRAEAAARLEMEKKAALEKEEAARKEETARMEMETKAALEKEEAALRAEAAARSEMEKKAALEEEEAARKEEQARKAALALQGELEQEELAQKRLVREKEKAAYRAQQERERQLAGQEKSAPAVAASEAKDDEEKNKSGALNAKRAEEMLLLEQQMAFFQEKIRQSKEQALELEKRKLAIMSERSEATARARIRRYAQNVKRSSKEVQEMYEKDRAELKNFFLESGGNFDLVEVKVKKWTESKKTATDTESRVTKRQLKEKYFWDDDMIENTWKWARDNGKIIKHPISGGEFVDIDVEHLLRKTNETGSRFTQGAGTHYEAWKQFKLQQTSVRPARQP</sequence>
<feature type="coiled-coil region" evidence="1">
    <location>
        <begin position="417"/>
        <end position="481"/>
    </location>
</feature>
<accession>A0A9P1DQM9</accession>
<keyword evidence="1" id="KW-0175">Coiled coil</keyword>
<feature type="region of interest" description="Disordered" evidence="2">
    <location>
        <begin position="164"/>
        <end position="194"/>
    </location>
</feature>
<reference evidence="3" key="1">
    <citation type="submission" date="2022-10" db="EMBL/GenBank/DDBJ databases">
        <authorList>
            <person name="Chen Y."/>
            <person name="Dougan E. K."/>
            <person name="Chan C."/>
            <person name="Rhodes N."/>
            <person name="Thang M."/>
        </authorList>
    </citation>
    <scope>NUCLEOTIDE SEQUENCE</scope>
</reference>
<feature type="compositionally biased region" description="Basic and acidic residues" evidence="2">
    <location>
        <begin position="366"/>
        <end position="381"/>
    </location>
</feature>
<evidence type="ECO:0000313" key="5">
    <source>
        <dbReference type="EMBL" id="CAL4801720.1"/>
    </source>
</evidence>
<organism evidence="3">
    <name type="scientific">Cladocopium goreaui</name>
    <dbReference type="NCBI Taxonomy" id="2562237"/>
    <lineage>
        <taxon>Eukaryota</taxon>
        <taxon>Sar</taxon>
        <taxon>Alveolata</taxon>
        <taxon>Dinophyceae</taxon>
        <taxon>Suessiales</taxon>
        <taxon>Symbiodiniaceae</taxon>
        <taxon>Cladocopium</taxon>
    </lineage>
</organism>
<feature type="compositionally biased region" description="Basic and acidic residues" evidence="2">
    <location>
        <begin position="131"/>
        <end position="141"/>
    </location>
</feature>
<gene>
    <name evidence="3" type="ORF">C1SCF055_LOCUS39315</name>
</gene>
<evidence type="ECO:0000256" key="2">
    <source>
        <dbReference type="SAM" id="MobiDB-lite"/>
    </source>
</evidence>
<feature type="region of interest" description="Disordered" evidence="2">
    <location>
        <begin position="1"/>
        <end position="26"/>
    </location>
</feature>
<feature type="region of interest" description="Disordered" evidence="2">
    <location>
        <begin position="217"/>
        <end position="275"/>
    </location>
</feature>
<evidence type="ECO:0000313" key="4">
    <source>
        <dbReference type="EMBL" id="CAL1167783.1"/>
    </source>
</evidence>
<feature type="region of interest" description="Disordered" evidence="2">
    <location>
        <begin position="122"/>
        <end position="141"/>
    </location>
</feature>
<dbReference type="AlphaFoldDB" id="A0A9P1DQM9"/>
<evidence type="ECO:0000313" key="3">
    <source>
        <dbReference type="EMBL" id="CAI4014408.1"/>
    </source>
</evidence>
<feature type="region of interest" description="Disordered" evidence="2">
    <location>
        <begin position="366"/>
        <end position="409"/>
    </location>
</feature>
<name>A0A9P1DQM9_9DINO</name>
<proteinExistence type="predicted"/>
<dbReference type="EMBL" id="CAMXCT030006334">
    <property type="protein sequence ID" value="CAL4801720.1"/>
    <property type="molecule type" value="Genomic_DNA"/>
</dbReference>
<feature type="compositionally biased region" description="Basic and acidic residues" evidence="2">
    <location>
        <begin position="396"/>
        <end position="405"/>
    </location>
</feature>
<feature type="compositionally biased region" description="Basic and acidic residues" evidence="2">
    <location>
        <begin position="310"/>
        <end position="343"/>
    </location>
</feature>
<protein>
    <submittedName>
        <fullName evidence="5">Reticulocyte-binding protein homolog 2a (PfR2Ha) (PfRH2a) [Cleaved into: Reticulocyte-binding protein homolog 2a 85 kDa form Reticulocyte-binding protein homolog 2a 285 kDa form]</fullName>
    </submittedName>
</protein>
<dbReference type="EMBL" id="CAMXCT020006334">
    <property type="protein sequence ID" value="CAL1167783.1"/>
    <property type="molecule type" value="Genomic_DNA"/>
</dbReference>
<dbReference type="EMBL" id="CAMXCT010006334">
    <property type="protein sequence ID" value="CAI4014408.1"/>
    <property type="molecule type" value="Genomic_DNA"/>
</dbReference>
<feature type="region of interest" description="Disordered" evidence="2">
    <location>
        <begin position="57"/>
        <end position="82"/>
    </location>
</feature>
<evidence type="ECO:0000313" key="6">
    <source>
        <dbReference type="Proteomes" id="UP001152797"/>
    </source>
</evidence>
<keyword evidence="6" id="KW-1185">Reference proteome</keyword>
<comment type="caution">
    <text evidence="3">The sequence shown here is derived from an EMBL/GenBank/DDBJ whole genome shotgun (WGS) entry which is preliminary data.</text>
</comment>
<reference evidence="4" key="2">
    <citation type="submission" date="2024-04" db="EMBL/GenBank/DDBJ databases">
        <authorList>
            <person name="Chen Y."/>
            <person name="Shah S."/>
            <person name="Dougan E. K."/>
            <person name="Thang M."/>
            <person name="Chan C."/>
        </authorList>
    </citation>
    <scope>NUCLEOTIDE SEQUENCE [LARGE SCALE GENOMIC DNA]</scope>
</reference>
<feature type="region of interest" description="Disordered" evidence="2">
    <location>
        <begin position="310"/>
        <end position="346"/>
    </location>
</feature>